<proteinExistence type="predicted"/>
<keyword evidence="2" id="KW-1185">Reference proteome</keyword>
<evidence type="ECO:0000313" key="2">
    <source>
        <dbReference type="Proteomes" id="UP001454036"/>
    </source>
</evidence>
<reference evidence="1 2" key="1">
    <citation type="submission" date="2024-01" db="EMBL/GenBank/DDBJ databases">
        <title>The complete chloroplast genome sequence of Lithospermum erythrorhizon: insights into the phylogenetic relationship among Boraginaceae species and the maternal lineages of purple gromwells.</title>
        <authorList>
            <person name="Okada T."/>
            <person name="Watanabe K."/>
        </authorList>
    </citation>
    <scope>NUCLEOTIDE SEQUENCE [LARGE SCALE GENOMIC DNA]</scope>
</reference>
<dbReference type="Proteomes" id="UP001454036">
    <property type="component" value="Unassembled WGS sequence"/>
</dbReference>
<dbReference type="PANTHER" id="PTHR45786">
    <property type="entry name" value="DNA BINDING PROTEIN-LIKE"/>
    <property type="match status" value="1"/>
</dbReference>
<evidence type="ECO:0000313" key="1">
    <source>
        <dbReference type="EMBL" id="GAA0159825.1"/>
    </source>
</evidence>
<dbReference type="AlphaFoldDB" id="A0AAV3Q8G3"/>
<protein>
    <submittedName>
        <fullName evidence="1">Uncharacterized protein</fullName>
    </submittedName>
</protein>
<organism evidence="1 2">
    <name type="scientific">Lithospermum erythrorhizon</name>
    <name type="common">Purple gromwell</name>
    <name type="synonym">Lithospermum officinale var. erythrorhizon</name>
    <dbReference type="NCBI Taxonomy" id="34254"/>
    <lineage>
        <taxon>Eukaryota</taxon>
        <taxon>Viridiplantae</taxon>
        <taxon>Streptophyta</taxon>
        <taxon>Embryophyta</taxon>
        <taxon>Tracheophyta</taxon>
        <taxon>Spermatophyta</taxon>
        <taxon>Magnoliopsida</taxon>
        <taxon>eudicotyledons</taxon>
        <taxon>Gunneridae</taxon>
        <taxon>Pentapetalae</taxon>
        <taxon>asterids</taxon>
        <taxon>lamiids</taxon>
        <taxon>Boraginales</taxon>
        <taxon>Boraginaceae</taxon>
        <taxon>Boraginoideae</taxon>
        <taxon>Lithospermeae</taxon>
        <taxon>Lithospermum</taxon>
    </lineage>
</organism>
<accession>A0AAV3Q8G3</accession>
<gene>
    <name evidence="1" type="ORF">LIER_16522</name>
</gene>
<dbReference type="EMBL" id="BAABME010003702">
    <property type="protein sequence ID" value="GAA0159825.1"/>
    <property type="molecule type" value="Genomic_DNA"/>
</dbReference>
<comment type="caution">
    <text evidence="1">The sequence shown here is derived from an EMBL/GenBank/DDBJ whole genome shotgun (WGS) entry which is preliminary data.</text>
</comment>
<sequence length="188" mass="21857">MILYLRIVRGSSVVFSSISIVVHIKLQNRLLALPRLNISIVEELVEVMQSNPYTIFLKQVSTLKNIEEYHIVIRSNPSLDQREYNRPTCTEVACIWIENETAEVGPTEPWDIRVYTKSGSSHKVQYYYGCYDPLQYVLMFPNGEPEWHGNIPRVGCTVRQKLNHVDLSQYSSFKEILEIERLGNITYM</sequence>
<dbReference type="PANTHER" id="PTHR45786:SF74">
    <property type="entry name" value="ATP-DEPENDENT DNA HELICASE"/>
    <property type="match status" value="1"/>
</dbReference>
<name>A0AAV3Q8G3_LITER</name>